<comment type="pathway">
    <text evidence="1">Cofactor biosynthesis; tetrahydrofolate biosynthesis; 2-amino-4-hydroxy-6-hydroxymethyl-7,8-dihydropteridine diphosphate from 7,8-dihydroneopterin triphosphate: step 4/4.</text>
</comment>
<evidence type="ECO:0000256" key="3">
    <source>
        <dbReference type="ARBA" id="ARBA00022679"/>
    </source>
</evidence>
<organism evidence="9 10">
    <name type="scientific">Pseudomonas brassicacearum</name>
    <dbReference type="NCBI Taxonomy" id="930166"/>
    <lineage>
        <taxon>Bacteria</taxon>
        <taxon>Pseudomonadati</taxon>
        <taxon>Pseudomonadota</taxon>
        <taxon>Gammaproteobacteria</taxon>
        <taxon>Pseudomonadales</taxon>
        <taxon>Pseudomonadaceae</taxon>
        <taxon>Pseudomonas</taxon>
    </lineage>
</organism>
<evidence type="ECO:0000313" key="9">
    <source>
        <dbReference type="EMBL" id="RON37829.1"/>
    </source>
</evidence>
<feature type="domain" description="7,8-dihydro-6-hydroxymethylpterin-pyrophosphokinase" evidence="8">
    <location>
        <begin position="6"/>
        <end position="98"/>
    </location>
</feature>
<evidence type="ECO:0000256" key="6">
    <source>
        <dbReference type="ARBA" id="ARBA00022840"/>
    </source>
</evidence>
<name>A0A423JJM1_9PSED</name>
<comment type="caution">
    <text evidence="9">The sequence shown here is derived from an EMBL/GenBank/DDBJ whole genome shotgun (WGS) entry which is preliminary data.</text>
</comment>
<dbReference type="UniPathway" id="UPA00077">
    <property type="reaction ID" value="UER00155"/>
</dbReference>
<evidence type="ECO:0000256" key="2">
    <source>
        <dbReference type="ARBA" id="ARBA00013253"/>
    </source>
</evidence>
<dbReference type="InterPro" id="IPR000550">
    <property type="entry name" value="Hppk"/>
</dbReference>
<keyword evidence="3" id="KW-0808">Transferase</keyword>
<proteinExistence type="predicted"/>
<dbReference type="RefSeq" id="WP_123366515.1">
    <property type="nucleotide sequence ID" value="NZ_MOBO01000013.1"/>
</dbReference>
<dbReference type="SUPFAM" id="SSF55083">
    <property type="entry name" value="6-hydroxymethyl-7,8-dihydropterin pyrophosphokinase, HPPK"/>
    <property type="match status" value="1"/>
</dbReference>
<evidence type="ECO:0000313" key="10">
    <source>
        <dbReference type="Proteomes" id="UP000286351"/>
    </source>
</evidence>
<evidence type="ECO:0000256" key="7">
    <source>
        <dbReference type="ARBA" id="ARBA00022909"/>
    </source>
</evidence>
<evidence type="ECO:0000259" key="8">
    <source>
        <dbReference type="Pfam" id="PF01288"/>
    </source>
</evidence>
<dbReference type="PANTHER" id="PTHR43071:SF2">
    <property type="entry name" value="2-AMINO-4-HYDROXY-6-HYDROXYMETHYLDIHYDROPTERIDINE PYROPHOSPHOKINASE"/>
    <property type="match status" value="1"/>
</dbReference>
<dbReference type="GO" id="GO:0046654">
    <property type="term" value="P:tetrahydrofolate biosynthetic process"/>
    <property type="evidence" value="ECO:0007669"/>
    <property type="project" value="UniProtKB-UniPathway"/>
</dbReference>
<keyword evidence="6" id="KW-0067">ATP-binding</keyword>
<protein>
    <recommendedName>
        <fullName evidence="2">2-amino-4-hydroxy-6-hydroxymethyldihydropteridine diphosphokinase</fullName>
        <ecNumber evidence="2">2.7.6.3</ecNumber>
    </recommendedName>
</protein>
<dbReference type="Proteomes" id="UP000286351">
    <property type="component" value="Unassembled WGS sequence"/>
</dbReference>
<dbReference type="InterPro" id="IPR035907">
    <property type="entry name" value="Hppk_sf"/>
</dbReference>
<keyword evidence="4" id="KW-0547">Nucleotide-binding</keyword>
<keyword evidence="5" id="KW-0418">Kinase</keyword>
<dbReference type="Gene3D" id="3.30.70.560">
    <property type="entry name" value="7,8-Dihydro-6-hydroxymethylpterin-pyrophosphokinase HPPK"/>
    <property type="match status" value="1"/>
</dbReference>
<dbReference type="PANTHER" id="PTHR43071">
    <property type="entry name" value="2-AMINO-4-HYDROXY-6-HYDROXYMETHYLDIHYDROPTERIDINE PYROPHOSPHOKINASE"/>
    <property type="match status" value="1"/>
</dbReference>
<dbReference type="GO" id="GO:0016301">
    <property type="term" value="F:kinase activity"/>
    <property type="evidence" value="ECO:0007669"/>
    <property type="project" value="UniProtKB-KW"/>
</dbReference>
<dbReference type="EMBL" id="MOBO01000013">
    <property type="protein sequence ID" value="RON37829.1"/>
    <property type="molecule type" value="Genomic_DNA"/>
</dbReference>
<evidence type="ECO:0000256" key="5">
    <source>
        <dbReference type="ARBA" id="ARBA00022777"/>
    </source>
</evidence>
<keyword evidence="7" id="KW-0289">Folate biosynthesis</keyword>
<sequence>MSTLVYLGLGSNHERELNVQYALDFLFALLSDGQCSPVYSSAPVGARGCAFFNLVMCGKTDLSLEQLSRVIKRFESKYLRRCKPSLVMPIDIDVLLYGRYVGEFKGGRFAKT</sequence>
<dbReference type="EC" id="2.7.6.3" evidence="2"/>
<gene>
    <name evidence="9" type="ORF">BK664_15480</name>
</gene>
<dbReference type="Pfam" id="PF01288">
    <property type="entry name" value="HPPK"/>
    <property type="match status" value="1"/>
</dbReference>
<evidence type="ECO:0000256" key="1">
    <source>
        <dbReference type="ARBA" id="ARBA00005051"/>
    </source>
</evidence>
<accession>A0A423JJM1</accession>
<dbReference type="AlphaFoldDB" id="A0A423JJM1"/>
<dbReference type="GO" id="GO:0003848">
    <property type="term" value="F:2-amino-4-hydroxy-6-hydroxymethyldihydropteridine diphosphokinase activity"/>
    <property type="evidence" value="ECO:0007669"/>
    <property type="project" value="UniProtKB-EC"/>
</dbReference>
<dbReference type="GO" id="GO:0005524">
    <property type="term" value="F:ATP binding"/>
    <property type="evidence" value="ECO:0007669"/>
    <property type="project" value="UniProtKB-KW"/>
</dbReference>
<dbReference type="GO" id="GO:0046656">
    <property type="term" value="P:folic acid biosynthetic process"/>
    <property type="evidence" value="ECO:0007669"/>
    <property type="project" value="UniProtKB-KW"/>
</dbReference>
<reference evidence="9 10" key="1">
    <citation type="submission" date="2016-10" db="EMBL/GenBank/DDBJ databases">
        <title>Comparative genome analysis of multiple Pseudomonas spp. focuses on biocontrol and plant growth promoting traits.</title>
        <authorList>
            <person name="Tao X.-Y."/>
            <person name="Taylor C.G."/>
        </authorList>
    </citation>
    <scope>NUCLEOTIDE SEQUENCE [LARGE SCALE GENOMIC DNA]</scope>
    <source>
        <strain evidence="9 10">38D4</strain>
    </source>
</reference>
<evidence type="ECO:0000256" key="4">
    <source>
        <dbReference type="ARBA" id="ARBA00022741"/>
    </source>
</evidence>